<accession>A0ABP8UMD6</accession>
<dbReference type="PROSITE" id="PS51257">
    <property type="entry name" value="PROKAR_LIPOPROTEIN"/>
    <property type="match status" value="1"/>
</dbReference>
<reference evidence="2" key="1">
    <citation type="journal article" date="2019" name="Int. J. Syst. Evol. Microbiol.">
        <title>The Global Catalogue of Microorganisms (GCM) 10K type strain sequencing project: providing services to taxonomists for standard genome sequencing and annotation.</title>
        <authorList>
            <consortium name="The Broad Institute Genomics Platform"/>
            <consortium name="The Broad Institute Genome Sequencing Center for Infectious Disease"/>
            <person name="Wu L."/>
            <person name="Ma J."/>
        </authorList>
    </citation>
    <scope>NUCLEOTIDE SEQUENCE [LARGE SCALE GENOMIC DNA]</scope>
    <source>
        <strain evidence="2">JCM 17939</strain>
    </source>
</reference>
<evidence type="ECO:0000313" key="2">
    <source>
        <dbReference type="Proteomes" id="UP001501442"/>
    </source>
</evidence>
<dbReference type="RefSeq" id="WP_345436981.1">
    <property type="nucleotide sequence ID" value="NZ_BAABHK010000013.1"/>
</dbReference>
<name>A0ABP8UMD6_9ACTN</name>
<dbReference type="Proteomes" id="UP001501442">
    <property type="component" value="Unassembled WGS sequence"/>
</dbReference>
<evidence type="ECO:0008006" key="3">
    <source>
        <dbReference type="Google" id="ProtNLM"/>
    </source>
</evidence>
<sequence length="122" mass="13104">MKPFAFVLITLIALLAGSCGDPVRKVSESSLLNATAKGAADELRGIGYTVRARMDCRTLSADTLSVVRVRCVGRTNRNEPVRVDAVAYEAGSVHPRQDYVITVSGREVVRRPCLGQGCQDPG</sequence>
<organism evidence="1 2">
    <name type="scientific">Actinoallomurus vinaceus</name>
    <dbReference type="NCBI Taxonomy" id="1080074"/>
    <lineage>
        <taxon>Bacteria</taxon>
        <taxon>Bacillati</taxon>
        <taxon>Actinomycetota</taxon>
        <taxon>Actinomycetes</taxon>
        <taxon>Streptosporangiales</taxon>
        <taxon>Thermomonosporaceae</taxon>
        <taxon>Actinoallomurus</taxon>
    </lineage>
</organism>
<keyword evidence="2" id="KW-1185">Reference proteome</keyword>
<proteinExistence type="predicted"/>
<gene>
    <name evidence="1" type="ORF">GCM10023196_073730</name>
</gene>
<comment type="caution">
    <text evidence="1">The sequence shown here is derived from an EMBL/GenBank/DDBJ whole genome shotgun (WGS) entry which is preliminary data.</text>
</comment>
<protein>
    <recommendedName>
        <fullName evidence="3">DUF4333 domain-containing protein</fullName>
    </recommendedName>
</protein>
<evidence type="ECO:0000313" key="1">
    <source>
        <dbReference type="EMBL" id="GAA4633986.1"/>
    </source>
</evidence>
<dbReference type="EMBL" id="BAABHK010000013">
    <property type="protein sequence ID" value="GAA4633986.1"/>
    <property type="molecule type" value="Genomic_DNA"/>
</dbReference>